<feature type="region of interest" description="Disordered" evidence="1">
    <location>
        <begin position="1"/>
        <end position="45"/>
    </location>
</feature>
<gene>
    <name evidence="2" type="ORF">TRIVIDRAFT_214360</name>
</gene>
<keyword evidence="3" id="KW-1185">Reference proteome</keyword>
<evidence type="ECO:0000313" key="2">
    <source>
        <dbReference type="EMBL" id="EHK16352.1"/>
    </source>
</evidence>
<protein>
    <submittedName>
        <fullName evidence="2">Uncharacterized protein</fullName>
    </submittedName>
</protein>
<feature type="region of interest" description="Disordered" evidence="1">
    <location>
        <begin position="154"/>
        <end position="197"/>
    </location>
</feature>
<reference evidence="2 3" key="1">
    <citation type="journal article" date="2011" name="Genome Biol.">
        <title>Comparative genome sequence analysis underscores mycoparasitism as the ancestral life style of Trichoderma.</title>
        <authorList>
            <person name="Kubicek C.P."/>
            <person name="Herrera-Estrella A."/>
            <person name="Seidl-Seiboth V."/>
            <person name="Martinez D.A."/>
            <person name="Druzhinina I.S."/>
            <person name="Thon M."/>
            <person name="Zeilinger S."/>
            <person name="Casas-Flores S."/>
            <person name="Horwitz B.A."/>
            <person name="Mukherjee P.K."/>
            <person name="Mukherjee M."/>
            <person name="Kredics L."/>
            <person name="Alcaraz L.D."/>
            <person name="Aerts A."/>
            <person name="Antal Z."/>
            <person name="Atanasova L."/>
            <person name="Cervantes-Badillo M.G."/>
            <person name="Challacombe J."/>
            <person name="Chertkov O."/>
            <person name="McCluskey K."/>
            <person name="Coulpier F."/>
            <person name="Deshpande N."/>
            <person name="von Doehren H."/>
            <person name="Ebbole D.J."/>
            <person name="Esquivel-Naranjo E.U."/>
            <person name="Fekete E."/>
            <person name="Flipphi M."/>
            <person name="Glaser F."/>
            <person name="Gomez-Rodriguez E.Y."/>
            <person name="Gruber S."/>
            <person name="Han C."/>
            <person name="Henrissat B."/>
            <person name="Hermosa R."/>
            <person name="Hernandez-Onate M."/>
            <person name="Karaffa L."/>
            <person name="Kosti I."/>
            <person name="Le Crom S."/>
            <person name="Lindquist E."/>
            <person name="Lucas S."/>
            <person name="Luebeck M."/>
            <person name="Luebeck P.S."/>
            <person name="Margeot A."/>
            <person name="Metz B."/>
            <person name="Misra M."/>
            <person name="Nevalainen H."/>
            <person name="Omann M."/>
            <person name="Packer N."/>
            <person name="Perrone G."/>
            <person name="Uresti-Rivera E.E."/>
            <person name="Salamov A."/>
            <person name="Schmoll M."/>
            <person name="Seiboth B."/>
            <person name="Shapiro H."/>
            <person name="Sukno S."/>
            <person name="Tamayo-Ramos J.A."/>
            <person name="Tisch D."/>
            <person name="Wiest A."/>
            <person name="Wilkinson H.H."/>
            <person name="Zhang M."/>
            <person name="Coutinho P.M."/>
            <person name="Kenerley C.M."/>
            <person name="Monte E."/>
            <person name="Baker S.E."/>
            <person name="Grigoriev I.V."/>
        </authorList>
    </citation>
    <scope>NUCLEOTIDE SEQUENCE [LARGE SCALE GENOMIC DNA]</scope>
    <source>
        <strain evidence="3">Gv29-8 / FGSC 10586</strain>
    </source>
</reference>
<comment type="caution">
    <text evidence="2">The sequence shown here is derived from an EMBL/GenBank/DDBJ whole genome shotgun (WGS) entry which is preliminary data.</text>
</comment>
<dbReference type="EMBL" id="ABDF02000090">
    <property type="protein sequence ID" value="EHK16352.1"/>
    <property type="molecule type" value="Genomic_DNA"/>
</dbReference>
<dbReference type="AlphaFoldDB" id="G9N8T0"/>
<dbReference type="OrthoDB" id="4158841at2759"/>
<proteinExistence type="predicted"/>
<dbReference type="Proteomes" id="UP000007115">
    <property type="component" value="Unassembled WGS sequence"/>
</dbReference>
<dbReference type="OMA" id="FGAKHSE"/>
<dbReference type="eggNOG" id="ENOG502SATJ">
    <property type="taxonomic scope" value="Eukaryota"/>
</dbReference>
<organism evidence="2 3">
    <name type="scientific">Hypocrea virens (strain Gv29-8 / FGSC 10586)</name>
    <name type="common">Gliocladium virens</name>
    <name type="synonym">Trichoderma virens</name>
    <dbReference type="NCBI Taxonomy" id="413071"/>
    <lineage>
        <taxon>Eukaryota</taxon>
        <taxon>Fungi</taxon>
        <taxon>Dikarya</taxon>
        <taxon>Ascomycota</taxon>
        <taxon>Pezizomycotina</taxon>
        <taxon>Sordariomycetes</taxon>
        <taxon>Hypocreomycetidae</taxon>
        <taxon>Hypocreales</taxon>
        <taxon>Hypocreaceae</taxon>
        <taxon>Trichoderma</taxon>
    </lineage>
</organism>
<dbReference type="RefSeq" id="XP_013950563.1">
    <property type="nucleotide sequence ID" value="XM_014095088.1"/>
</dbReference>
<sequence>MSFTGEPKSRERDPPPLPLLSPSPGISRVSLPGAITTTVPPLGRHNLKWDANVEAAVQSRSGSDMPLDRRPEWALPAKGSYGGADRTDALWAEMQATLEKVELSASEGTHVFGPEHDRKLGDLRTAQIVLAQAWARSEADDTIETALRDHMNDAKGDELPNLRDGLLDTSRPERGEGTDAAKSMMGTSSGWQGSDEKKVDRLGAKLVEETEADILLARKRREANDEYFERVNDGVIDVIAKLESVAVAMRAVEEETKDLWNDTPSPQSTR</sequence>
<dbReference type="Pfam" id="PF17242">
    <property type="entry name" value="DUF5315"/>
    <property type="match status" value="1"/>
</dbReference>
<dbReference type="STRING" id="413071.G9N8T0"/>
<feature type="region of interest" description="Disordered" evidence="1">
    <location>
        <begin position="58"/>
        <end position="80"/>
    </location>
</feature>
<name>G9N8T0_HYPVG</name>
<accession>G9N8T0</accession>
<dbReference type="InParanoid" id="G9N8T0"/>
<evidence type="ECO:0000313" key="3">
    <source>
        <dbReference type="Proteomes" id="UP000007115"/>
    </source>
</evidence>
<evidence type="ECO:0000256" key="1">
    <source>
        <dbReference type="SAM" id="MobiDB-lite"/>
    </source>
</evidence>
<dbReference type="VEuPathDB" id="FungiDB:TRIVIDRAFT_214360"/>
<feature type="compositionally biased region" description="Basic and acidic residues" evidence="1">
    <location>
        <begin position="170"/>
        <end position="179"/>
    </location>
</feature>
<dbReference type="GeneID" id="25790804"/>
<dbReference type="HOGENOM" id="CLU_056572_0_0_1"/>